<keyword evidence="3" id="KW-0813">Transport</keyword>
<comment type="caution">
    <text evidence="7">The sequence shown here is derived from an EMBL/GenBank/DDBJ whole genome shotgun (WGS) entry which is preliminary data.</text>
</comment>
<reference evidence="7 8" key="1">
    <citation type="submission" date="2023-07" db="EMBL/GenBank/DDBJ databases">
        <title>Sorghum-associated microbial communities from plants grown in Nebraska, USA.</title>
        <authorList>
            <person name="Schachtman D."/>
        </authorList>
    </citation>
    <scope>NUCLEOTIDE SEQUENCE [LARGE SCALE GENOMIC DNA]</scope>
    <source>
        <strain evidence="7 8">DS1730</strain>
    </source>
</reference>
<gene>
    <name evidence="7" type="ORF">J2782_003213</name>
</gene>
<evidence type="ECO:0000256" key="3">
    <source>
        <dbReference type="ARBA" id="ARBA00022448"/>
    </source>
</evidence>
<keyword evidence="8" id="KW-1185">Reference proteome</keyword>
<comment type="subcellular location">
    <subcellularLocation>
        <location evidence="1">Cell envelope</location>
    </subcellularLocation>
</comment>
<keyword evidence="4" id="KW-0406">Ion transport</keyword>
<feature type="domain" description="Fe/B12 periplasmic-binding" evidence="6">
    <location>
        <begin position="41"/>
        <end position="302"/>
    </location>
</feature>
<dbReference type="InterPro" id="IPR051313">
    <property type="entry name" value="Bact_iron-sidero_bind"/>
</dbReference>
<keyword evidence="4" id="KW-0410">Iron transport</keyword>
<evidence type="ECO:0000256" key="1">
    <source>
        <dbReference type="ARBA" id="ARBA00004196"/>
    </source>
</evidence>
<evidence type="ECO:0000313" key="8">
    <source>
        <dbReference type="Proteomes" id="UP001184614"/>
    </source>
</evidence>
<dbReference type="SUPFAM" id="SSF53807">
    <property type="entry name" value="Helical backbone' metal receptor"/>
    <property type="match status" value="1"/>
</dbReference>
<evidence type="ECO:0000256" key="2">
    <source>
        <dbReference type="ARBA" id="ARBA00008814"/>
    </source>
</evidence>
<evidence type="ECO:0000259" key="6">
    <source>
        <dbReference type="PROSITE" id="PS50983"/>
    </source>
</evidence>
<dbReference type="RefSeq" id="WP_310014303.1">
    <property type="nucleotide sequence ID" value="NZ_JAVDQT010000005.1"/>
</dbReference>
<dbReference type="InterPro" id="IPR002491">
    <property type="entry name" value="ABC_transptr_periplasmic_BD"/>
</dbReference>
<sequence>MVTNRSITRRGLLGAALAAPLAFTIPTGQAGQTGGMPSMSRIVSMDLLLTELLVTLGLQPIATANVPLYQRLVGDPALDITVADLGPLNEPNIEYMLSLKPDHILMADWQASSLEVLRKIAPVTAYPVFAGKTPAVEHVQILLRRLAMQTDRLAVADTMINNCERGIETASRALSGFDRPVYVCRFNRDGRNVAMFGGNGLIGDMLKRLSLRNAFEGRVNASGVTSVALNRLAENSDAVIIHFDRGAETDAALDRLTHNPIWNAFPAVQAGRIVRMPVIYPNGGVRSAERLAEQMCEGLSNV</sequence>
<comment type="similarity">
    <text evidence="2">Belongs to the bacterial solute-binding protein 8 family.</text>
</comment>
<dbReference type="EMBL" id="JAVDQT010000005">
    <property type="protein sequence ID" value="MDR6433467.1"/>
    <property type="molecule type" value="Genomic_DNA"/>
</dbReference>
<evidence type="ECO:0000256" key="4">
    <source>
        <dbReference type="ARBA" id="ARBA00022496"/>
    </source>
</evidence>
<dbReference type="PANTHER" id="PTHR30532:SF1">
    <property type="entry name" value="IRON(3+)-HYDROXAMATE-BINDING PROTEIN FHUD"/>
    <property type="match status" value="1"/>
</dbReference>
<protein>
    <submittedName>
        <fullName evidence="7">Iron complex transport system substrate-binding protein</fullName>
    </submittedName>
</protein>
<dbReference type="PANTHER" id="PTHR30532">
    <property type="entry name" value="IRON III DICITRATE-BINDING PERIPLASMIC PROTEIN"/>
    <property type="match status" value="1"/>
</dbReference>
<dbReference type="PROSITE" id="PS50983">
    <property type="entry name" value="FE_B12_PBP"/>
    <property type="match status" value="1"/>
</dbReference>
<proteinExistence type="inferred from homology"/>
<name>A0ABU1MCA4_9HYPH</name>
<keyword evidence="5" id="KW-0732">Signal</keyword>
<dbReference type="Gene3D" id="3.40.50.1980">
    <property type="entry name" value="Nitrogenase molybdenum iron protein domain"/>
    <property type="match status" value="2"/>
</dbReference>
<accession>A0ABU1MCA4</accession>
<keyword evidence="4" id="KW-0408">Iron</keyword>
<dbReference type="PRINTS" id="PR01715">
    <property type="entry name" value="FERRIBNDNGPP"/>
</dbReference>
<dbReference type="Proteomes" id="UP001184614">
    <property type="component" value="Unassembled WGS sequence"/>
</dbReference>
<evidence type="ECO:0000313" key="7">
    <source>
        <dbReference type="EMBL" id="MDR6433467.1"/>
    </source>
</evidence>
<dbReference type="Pfam" id="PF01497">
    <property type="entry name" value="Peripla_BP_2"/>
    <property type="match status" value="1"/>
</dbReference>
<organism evidence="7 8">
    <name type="scientific">Brucella pseudogrignonensis</name>
    <dbReference type="NCBI Taxonomy" id="419475"/>
    <lineage>
        <taxon>Bacteria</taxon>
        <taxon>Pseudomonadati</taxon>
        <taxon>Pseudomonadota</taxon>
        <taxon>Alphaproteobacteria</taxon>
        <taxon>Hyphomicrobiales</taxon>
        <taxon>Brucellaceae</taxon>
        <taxon>Brucella/Ochrobactrum group</taxon>
        <taxon>Brucella</taxon>
    </lineage>
</organism>
<evidence type="ECO:0000256" key="5">
    <source>
        <dbReference type="ARBA" id="ARBA00022729"/>
    </source>
</evidence>